<dbReference type="AlphaFoldDB" id="A0A6J0JIA3"/>
<feature type="compositionally biased region" description="Basic and acidic residues" evidence="2">
    <location>
        <begin position="100"/>
        <end position="128"/>
    </location>
</feature>
<sequence>MKKRVVFQFTVFDESTKELAKETAREFEGVTKVVEVEGEEGQLEVRGEFSTSELKKELKKIDESVETIKIRAYGVKEPEVKIQQQDKGKKPKVKNQQQGKGKEPEVKIQQQDKGKEPEVKTQQQDEGKILPSDVASSSNSRGYLEKAIDVAKVAKDMGVNAAGKAIGLGADAAGKAIVLGADAAGKAIEYYGKKNKENEAKAKLERKPIVGKGGNWLPFQKAHGGGVFEAIIRIEEEKAQRWRKQTKEMEVEQRKIREKEEMEQRKNKVEKEKQKVKEKNLAINKEEEKLKVWEENMKKQGLENNSCACIIL</sequence>
<dbReference type="RefSeq" id="XP_018435363.2">
    <property type="nucleotide sequence ID" value="XM_018579861.2"/>
</dbReference>
<accession>A0A6J0JIA3</accession>
<evidence type="ECO:0000256" key="2">
    <source>
        <dbReference type="SAM" id="MobiDB-lite"/>
    </source>
</evidence>
<gene>
    <name evidence="4" type="primary">LOC108807592</name>
</gene>
<evidence type="ECO:0000313" key="3">
    <source>
        <dbReference type="Proteomes" id="UP000504610"/>
    </source>
</evidence>
<organism evidence="3 4">
    <name type="scientific">Raphanus sativus</name>
    <name type="common">Radish</name>
    <name type="synonym">Raphanus raphanistrum var. sativus</name>
    <dbReference type="NCBI Taxonomy" id="3726"/>
    <lineage>
        <taxon>Eukaryota</taxon>
        <taxon>Viridiplantae</taxon>
        <taxon>Streptophyta</taxon>
        <taxon>Embryophyta</taxon>
        <taxon>Tracheophyta</taxon>
        <taxon>Spermatophyta</taxon>
        <taxon>Magnoliopsida</taxon>
        <taxon>eudicotyledons</taxon>
        <taxon>Gunneridae</taxon>
        <taxon>Pentapetalae</taxon>
        <taxon>rosids</taxon>
        <taxon>malvids</taxon>
        <taxon>Brassicales</taxon>
        <taxon>Brassicaceae</taxon>
        <taxon>Brassiceae</taxon>
        <taxon>Raphanus</taxon>
    </lineage>
</organism>
<reference evidence="3" key="1">
    <citation type="journal article" date="2019" name="Database">
        <title>The radish genome database (RadishGD): an integrated information resource for radish genomics.</title>
        <authorList>
            <person name="Yu H.J."/>
            <person name="Baek S."/>
            <person name="Lee Y.J."/>
            <person name="Cho A."/>
            <person name="Mun J.H."/>
        </authorList>
    </citation>
    <scope>NUCLEOTIDE SEQUENCE [LARGE SCALE GENOMIC DNA]</scope>
    <source>
        <strain evidence="3">cv. WK10039</strain>
    </source>
</reference>
<protein>
    <submittedName>
        <fullName evidence="4">Uncharacterized protein LOC108807592</fullName>
    </submittedName>
</protein>
<reference evidence="4" key="2">
    <citation type="submission" date="2025-08" db="UniProtKB">
        <authorList>
            <consortium name="RefSeq"/>
        </authorList>
    </citation>
    <scope>IDENTIFICATION</scope>
    <source>
        <tissue evidence="4">Leaf</tissue>
    </source>
</reference>
<dbReference type="Proteomes" id="UP000504610">
    <property type="component" value="Chromosome 6"/>
</dbReference>
<keyword evidence="3" id="KW-1185">Reference proteome</keyword>
<dbReference type="Gene3D" id="3.30.70.100">
    <property type="match status" value="1"/>
</dbReference>
<dbReference type="KEGG" id="rsz:108807592"/>
<evidence type="ECO:0000256" key="1">
    <source>
        <dbReference type="SAM" id="Coils"/>
    </source>
</evidence>
<dbReference type="OrthoDB" id="1113147at2759"/>
<feature type="region of interest" description="Disordered" evidence="2">
    <location>
        <begin position="80"/>
        <end position="141"/>
    </location>
</feature>
<feature type="coiled-coil region" evidence="1">
    <location>
        <begin position="232"/>
        <end position="303"/>
    </location>
</feature>
<evidence type="ECO:0000313" key="4">
    <source>
        <dbReference type="RefSeq" id="XP_018435363.2"/>
    </source>
</evidence>
<name>A0A6J0JIA3_RAPSA</name>
<dbReference type="GeneID" id="108807592"/>
<proteinExistence type="predicted"/>
<keyword evidence="1" id="KW-0175">Coiled coil</keyword>